<dbReference type="Proteomes" id="UP000326601">
    <property type="component" value="Segment"/>
</dbReference>
<evidence type="ECO:0000313" key="2">
    <source>
        <dbReference type="Proteomes" id="UP000326601"/>
    </source>
</evidence>
<sequence>MPLPASCYEQHSQDRVFTVCWTQNILLAVMAKVCPYCYLST</sequence>
<keyword evidence="2" id="KW-1185">Reference proteome</keyword>
<proteinExistence type="predicted"/>
<name>A0A5P8PIR6_9CAUD</name>
<reference evidence="2" key="1">
    <citation type="submission" date="2019-06" db="EMBL/GenBank/DDBJ databases">
        <title>Complete genome sequence of Stenotrophomonas phage Mendera.</title>
        <authorList>
            <person name="Garza K."/>
            <person name="Newkirk H."/>
            <person name="Moreland R."/>
            <person name="Liu M."/>
            <person name="Ramsey J."/>
            <person name="Gonzalez C.F."/>
            <person name="Leavitt J."/>
        </authorList>
    </citation>
    <scope>NUCLEOTIDE SEQUENCE [LARGE SCALE GENOMIC DNA]</scope>
</reference>
<organism evidence="1 2">
    <name type="scientific">Stenotrophomonas phage Mendera</name>
    <dbReference type="NCBI Taxonomy" id="2650877"/>
    <lineage>
        <taxon>Viruses</taxon>
        <taxon>Duplodnaviria</taxon>
        <taxon>Heunggongvirae</taxon>
        <taxon>Uroviricota</taxon>
        <taxon>Caudoviricetes</taxon>
        <taxon>Menderavirus</taxon>
        <taxon>Menderavirus mendera</taxon>
    </lineage>
</organism>
<gene>
    <name evidence="1" type="ORF">CPT_Mendera_079</name>
</gene>
<protein>
    <submittedName>
        <fullName evidence="1">Uncharacterized protein</fullName>
    </submittedName>
</protein>
<evidence type="ECO:0000313" key="1">
    <source>
        <dbReference type="EMBL" id="QFR56628.1"/>
    </source>
</evidence>
<dbReference type="EMBL" id="MN098328">
    <property type="protein sequence ID" value="QFR56628.1"/>
    <property type="molecule type" value="Genomic_DNA"/>
</dbReference>
<accession>A0A5P8PIR6</accession>